<feature type="domain" description="ABC transporter" evidence="11">
    <location>
        <begin position="524"/>
        <end position="777"/>
    </location>
</feature>
<feature type="transmembrane region" description="Helical" evidence="9">
    <location>
        <begin position="242"/>
        <end position="265"/>
    </location>
</feature>
<feature type="transmembrane region" description="Helical" evidence="9">
    <location>
        <begin position="277"/>
        <end position="297"/>
    </location>
</feature>
<gene>
    <name evidence="13" type="ORF">ABOM_003274</name>
</gene>
<evidence type="ECO:0000256" key="8">
    <source>
        <dbReference type="ARBA" id="ARBA00023136"/>
    </source>
</evidence>
<dbReference type="AlphaFoldDB" id="A0A1F8A7R7"/>
<dbReference type="GeneID" id="34446664"/>
<dbReference type="PANTHER" id="PTHR24223:SF456">
    <property type="entry name" value="MULTIDRUG RESISTANCE-ASSOCIATED PROTEIN LETHAL(2)03659"/>
    <property type="match status" value="1"/>
</dbReference>
<dbReference type="Gene3D" id="1.20.1560.10">
    <property type="entry name" value="ABC transporter type 1, transmembrane domain"/>
    <property type="match status" value="2"/>
</dbReference>
<feature type="domain" description="CRIB" evidence="10">
    <location>
        <begin position="584"/>
        <end position="599"/>
    </location>
</feature>
<keyword evidence="5" id="KW-0547">Nucleotide-binding</keyword>
<sequence>MGHVRLPSTGTGFLIVLILHVYASRHILSWTIRWITTPYRSLVQVYEDQDGEATQQTIEHAAKWGLRLAILIIATAGLAILGLRMGLTMPHIEYPANVAYWMEFGIWICVLIQSIALTVPASSTEHFAVSWRTGASSLIALLICLAQIYADSHLGHLGKVYIVLAGAQIAISVAIGLLSSLIPRRPDVFYKGIMVDRQFTTSLLGWVSFSWIDPVLRESEHSKCLTIDDLPELDNSTRGETYTMVITILLSFLSFGPQIALWQILKLLEARESGQNADMLCVPVIGLGLSVMGSATLDTLKFWISYNNLSLRVQQQLSLAVFNKAVQLHRASSSDEAGKDETSPTPVNMVAVDARNIAGFFCFFFVVYESPIKLVIASIFLTRLLGWRSLVAGVAIWGLLTLFNTWAVSKYSTTQASLMQHRDCRPRAVVEMLRGSARLSFPHWKAGGRKEFVNCEALKSEPSECLDAATAFTALAVMSSLEMAMGILPDIISFFLSAKVSMKRVTTYLSQPERFSKVIPAERIELQDATVAWPGCSGTASTLTGLTLSFLYDSPSIITGPTGSGKGLLLAAILGEADILNGSISAPVPVSFEQIAHVGPADPWVINSAVAFVSQSMWLQTSTLRENILLELPLDKERYAKVIFACALEKDLELLPQRDQTEISANGANLSGGQRWRVCLARALYSRARTLLLDDIFSALDVHTCEHISHTLVQLENGGLKSADILPEPQAAPQQPLISSIQLKEELLSAPVESLYPDRGSLESVNTSITSAAAEKTSRWAPNSSERRVASTFAKEGGNIFQWLFLVVSFIGFSGLMLAKWHDNTPLGHVLSRFSADFNALDAQVGTELCATFEYTMDVAAALIAGTIANPILLIITIILLTMYFWCARRYIKASRQLKDLENDAKGPLLEELESTISGLSSVRAFGQVDVAVQRFQDKVGRHACAFWHLWLLNRWLGFRVNVMGAAFSALSAVMVAYHPVLFRGTVRSNLDPFGEYDDAAFAGALCKPWDDRESLVEEGVDTEHDYLLMGKNTESPLDQPVADCGENLSHGQQQLLCLARAIIRRPKILVMDEATSSVDSSTDDLIQRSLRSALGQYQTTFLVIAHRLKTIADSDMVLVMDDGLIIESGSPKELLLREQSCFRSMLYQDPEREMLENIILNGIE</sequence>
<keyword evidence="7 9" id="KW-1133">Transmembrane helix</keyword>
<reference evidence="13 14" key="1">
    <citation type="journal article" date="2016" name="Genome Biol. Evol.">
        <title>Draft genome sequence of an aflatoxigenic Aspergillus species, A. bombycis.</title>
        <authorList>
            <person name="Moore G.G."/>
            <person name="Mack B.M."/>
            <person name="Beltz S.B."/>
            <person name="Gilbert M.K."/>
        </authorList>
    </citation>
    <scope>NUCLEOTIDE SEQUENCE [LARGE SCALE GENOMIC DNA]</scope>
    <source>
        <strain evidence="14">NRRL 26010</strain>
    </source>
</reference>
<dbReference type="SUPFAM" id="SSF52540">
    <property type="entry name" value="P-loop containing nucleoside triphosphate hydrolases"/>
    <property type="match status" value="2"/>
</dbReference>
<feature type="transmembrane region" description="Helical" evidence="9">
    <location>
        <begin position="161"/>
        <end position="182"/>
    </location>
</feature>
<evidence type="ECO:0008006" key="15">
    <source>
        <dbReference type="Google" id="ProtNLM"/>
    </source>
</evidence>
<feature type="transmembrane region" description="Helical" evidence="9">
    <location>
        <begin position="800"/>
        <end position="819"/>
    </location>
</feature>
<evidence type="ECO:0000259" key="12">
    <source>
        <dbReference type="PROSITE" id="PS50929"/>
    </source>
</evidence>
<dbReference type="InterPro" id="IPR050173">
    <property type="entry name" value="ABC_transporter_C-like"/>
</dbReference>
<dbReference type="InterPro" id="IPR011527">
    <property type="entry name" value="ABC1_TM_dom"/>
</dbReference>
<dbReference type="PANTHER" id="PTHR24223">
    <property type="entry name" value="ATP-BINDING CASSETTE SUB-FAMILY C"/>
    <property type="match status" value="1"/>
</dbReference>
<evidence type="ECO:0000256" key="9">
    <source>
        <dbReference type="SAM" id="Phobius"/>
    </source>
</evidence>
<feature type="transmembrane region" description="Helical" evidence="9">
    <location>
        <begin position="99"/>
        <end position="119"/>
    </location>
</feature>
<dbReference type="GO" id="GO:0140359">
    <property type="term" value="F:ABC-type transporter activity"/>
    <property type="evidence" value="ECO:0007669"/>
    <property type="project" value="InterPro"/>
</dbReference>
<feature type="domain" description="ABC transporter" evidence="11">
    <location>
        <begin position="896"/>
        <end position="1148"/>
    </location>
</feature>
<dbReference type="InterPro" id="IPR003439">
    <property type="entry name" value="ABC_transporter-like_ATP-bd"/>
</dbReference>
<dbReference type="Pfam" id="PF00664">
    <property type="entry name" value="ABC_membrane"/>
    <property type="match status" value="1"/>
</dbReference>
<dbReference type="InterPro" id="IPR027417">
    <property type="entry name" value="P-loop_NTPase"/>
</dbReference>
<evidence type="ECO:0000256" key="1">
    <source>
        <dbReference type="ARBA" id="ARBA00004141"/>
    </source>
</evidence>
<dbReference type="RefSeq" id="XP_022391473.1">
    <property type="nucleotide sequence ID" value="XM_022530404.1"/>
</dbReference>
<feature type="domain" description="ABC transmembrane type-1" evidence="12">
    <location>
        <begin position="821"/>
        <end position="978"/>
    </location>
</feature>
<dbReference type="InterPro" id="IPR036640">
    <property type="entry name" value="ABC1_TM_sf"/>
</dbReference>
<dbReference type="STRING" id="109264.A0A1F8A7R7"/>
<evidence type="ECO:0000259" key="10">
    <source>
        <dbReference type="PROSITE" id="PS50108"/>
    </source>
</evidence>
<evidence type="ECO:0000313" key="13">
    <source>
        <dbReference type="EMBL" id="OGM47756.1"/>
    </source>
</evidence>
<feature type="transmembrane region" description="Helical" evidence="9">
    <location>
        <begin position="859"/>
        <end position="886"/>
    </location>
</feature>
<evidence type="ECO:0000256" key="2">
    <source>
        <dbReference type="ARBA" id="ARBA00009726"/>
    </source>
</evidence>
<dbReference type="Proteomes" id="UP000179179">
    <property type="component" value="Unassembled WGS sequence"/>
</dbReference>
<evidence type="ECO:0000256" key="4">
    <source>
        <dbReference type="ARBA" id="ARBA00022692"/>
    </source>
</evidence>
<comment type="subcellular location">
    <subcellularLocation>
        <location evidence="1">Membrane</location>
        <topology evidence="1">Multi-pass membrane protein</topology>
    </subcellularLocation>
</comment>
<feature type="transmembrane region" description="Helical" evidence="9">
    <location>
        <begin position="6"/>
        <end position="23"/>
    </location>
</feature>
<evidence type="ECO:0000313" key="14">
    <source>
        <dbReference type="Proteomes" id="UP000179179"/>
    </source>
</evidence>
<keyword evidence="14" id="KW-1185">Reference proteome</keyword>
<keyword evidence="6" id="KW-0067">ATP-binding</keyword>
<dbReference type="GO" id="GO:0016020">
    <property type="term" value="C:membrane"/>
    <property type="evidence" value="ECO:0007669"/>
    <property type="project" value="UniProtKB-SubCell"/>
</dbReference>
<feature type="transmembrane region" description="Helical" evidence="9">
    <location>
        <begin position="68"/>
        <end position="87"/>
    </location>
</feature>
<proteinExistence type="inferred from homology"/>
<comment type="similarity">
    <text evidence="2">Belongs to the ABC transporter superfamily. ABCC family. Conjugate transporter (TC 3.A.1.208) subfamily.</text>
</comment>
<dbReference type="OrthoDB" id="6500128at2759"/>
<organism evidence="13 14">
    <name type="scientific">Aspergillus bombycis</name>
    <dbReference type="NCBI Taxonomy" id="109264"/>
    <lineage>
        <taxon>Eukaryota</taxon>
        <taxon>Fungi</taxon>
        <taxon>Dikarya</taxon>
        <taxon>Ascomycota</taxon>
        <taxon>Pezizomycotina</taxon>
        <taxon>Eurotiomycetes</taxon>
        <taxon>Eurotiomycetidae</taxon>
        <taxon>Eurotiales</taxon>
        <taxon>Aspergillaceae</taxon>
        <taxon>Aspergillus</taxon>
    </lineage>
</organism>
<keyword evidence="4 9" id="KW-0812">Transmembrane</keyword>
<dbReference type="PROSITE" id="PS50893">
    <property type="entry name" value="ABC_TRANSPORTER_2"/>
    <property type="match status" value="2"/>
</dbReference>
<dbReference type="GO" id="GO:0016887">
    <property type="term" value="F:ATP hydrolysis activity"/>
    <property type="evidence" value="ECO:0007669"/>
    <property type="project" value="InterPro"/>
</dbReference>
<evidence type="ECO:0000256" key="7">
    <source>
        <dbReference type="ARBA" id="ARBA00022989"/>
    </source>
</evidence>
<dbReference type="Gene3D" id="3.40.50.300">
    <property type="entry name" value="P-loop containing nucleotide triphosphate hydrolases"/>
    <property type="match status" value="2"/>
</dbReference>
<accession>A0A1F8A7R7</accession>
<dbReference type="GO" id="GO:0005524">
    <property type="term" value="F:ATP binding"/>
    <property type="evidence" value="ECO:0007669"/>
    <property type="project" value="UniProtKB-KW"/>
</dbReference>
<keyword evidence="3" id="KW-0813">Transport</keyword>
<evidence type="ECO:0000256" key="5">
    <source>
        <dbReference type="ARBA" id="ARBA00022741"/>
    </source>
</evidence>
<evidence type="ECO:0000259" key="11">
    <source>
        <dbReference type="PROSITE" id="PS50893"/>
    </source>
</evidence>
<dbReference type="Pfam" id="PF00005">
    <property type="entry name" value="ABC_tran"/>
    <property type="match status" value="2"/>
</dbReference>
<feature type="transmembrane region" description="Helical" evidence="9">
    <location>
        <begin position="357"/>
        <end position="382"/>
    </location>
</feature>
<feature type="transmembrane region" description="Helical" evidence="9">
    <location>
        <begin position="389"/>
        <end position="409"/>
    </location>
</feature>
<dbReference type="EMBL" id="LYCR01000020">
    <property type="protein sequence ID" value="OGM47756.1"/>
    <property type="molecule type" value="Genomic_DNA"/>
</dbReference>
<dbReference type="PROSITE" id="PS50108">
    <property type="entry name" value="CRIB"/>
    <property type="match status" value="1"/>
</dbReference>
<protein>
    <recommendedName>
        <fullName evidence="15">ABC transporter</fullName>
    </recommendedName>
</protein>
<dbReference type="InterPro" id="IPR017871">
    <property type="entry name" value="ABC_transporter-like_CS"/>
</dbReference>
<dbReference type="PROSITE" id="PS50929">
    <property type="entry name" value="ABC_TM1F"/>
    <property type="match status" value="1"/>
</dbReference>
<evidence type="ECO:0000256" key="6">
    <source>
        <dbReference type="ARBA" id="ARBA00022840"/>
    </source>
</evidence>
<evidence type="ECO:0000256" key="3">
    <source>
        <dbReference type="ARBA" id="ARBA00022448"/>
    </source>
</evidence>
<feature type="transmembrane region" description="Helical" evidence="9">
    <location>
        <begin position="957"/>
        <end position="978"/>
    </location>
</feature>
<dbReference type="PROSITE" id="PS00211">
    <property type="entry name" value="ABC_TRANSPORTER_1"/>
    <property type="match status" value="1"/>
</dbReference>
<keyword evidence="8 9" id="KW-0472">Membrane</keyword>
<dbReference type="SUPFAM" id="SSF90123">
    <property type="entry name" value="ABC transporter transmembrane region"/>
    <property type="match status" value="2"/>
</dbReference>
<name>A0A1F8A7R7_9EURO</name>
<dbReference type="InterPro" id="IPR000095">
    <property type="entry name" value="CRIB_dom"/>
</dbReference>
<comment type="caution">
    <text evidence="13">The sequence shown here is derived from an EMBL/GenBank/DDBJ whole genome shotgun (WGS) entry which is preliminary data.</text>
</comment>
<feature type="transmembrane region" description="Helical" evidence="9">
    <location>
        <begin position="131"/>
        <end position="149"/>
    </location>
</feature>